<accession>A0ABQ1YB38</accession>
<dbReference type="Proteomes" id="UP000659344">
    <property type="component" value="Unassembled WGS sequence"/>
</dbReference>
<dbReference type="RefSeq" id="WP_188537463.1">
    <property type="nucleotide sequence ID" value="NZ_BMFT01000001.1"/>
</dbReference>
<evidence type="ECO:0000259" key="1">
    <source>
        <dbReference type="Pfam" id="PF01408"/>
    </source>
</evidence>
<dbReference type="InterPro" id="IPR000683">
    <property type="entry name" value="Gfo/Idh/MocA-like_OxRdtase_N"/>
</dbReference>
<dbReference type="SUPFAM" id="SSF55347">
    <property type="entry name" value="Glyceraldehyde-3-phosphate dehydrogenase-like, C-terminal domain"/>
    <property type="match status" value="1"/>
</dbReference>
<dbReference type="Pfam" id="PF21378">
    <property type="entry name" value="YceM-like_C"/>
    <property type="match status" value="1"/>
</dbReference>
<dbReference type="InterPro" id="IPR036291">
    <property type="entry name" value="NAD(P)-bd_dom_sf"/>
</dbReference>
<sequence>MRIGIIGLGSIACKAYLPVITGIEHIQLVFCTRNRDRLEQLASKYRVSETAESVEELIQAGVDAAFIHTSTESHVSIAEQLIRNGIHVFVDKPISYHYEESKRLVDLAEEAGVTLMVGFNRRFAPMYASMKEQNDLRLVHLQKNRMASPDFARRFIFDDFIHVVDTIRFLAPGEITETSVSSYIQDGKLHFVKLQLQGDGFNFTGLMNRDSGTNEETLEVMNPGNKWVIEGLNTTAHFNGGQESRQQFNDWDPVLYRRGFEQMISHFITCIRENKQPMISSRDALESHRLCELIVGQVEAKGAEVWSK</sequence>
<dbReference type="Pfam" id="PF01408">
    <property type="entry name" value="GFO_IDH_MocA"/>
    <property type="match status" value="1"/>
</dbReference>
<evidence type="ECO:0000313" key="4">
    <source>
        <dbReference type="Proteomes" id="UP000659344"/>
    </source>
</evidence>
<keyword evidence="4" id="KW-1185">Reference proteome</keyword>
<dbReference type="Gene3D" id="3.30.360.10">
    <property type="entry name" value="Dihydrodipicolinate Reductase, domain 2"/>
    <property type="match status" value="1"/>
</dbReference>
<reference evidence="4" key="1">
    <citation type="journal article" date="2019" name="Int. J. Syst. Evol. Microbiol.">
        <title>The Global Catalogue of Microorganisms (GCM) 10K type strain sequencing project: providing services to taxonomists for standard genome sequencing and annotation.</title>
        <authorList>
            <consortium name="The Broad Institute Genomics Platform"/>
            <consortium name="The Broad Institute Genome Sequencing Center for Infectious Disease"/>
            <person name="Wu L."/>
            <person name="Ma J."/>
        </authorList>
    </citation>
    <scope>NUCLEOTIDE SEQUENCE [LARGE SCALE GENOMIC DNA]</scope>
    <source>
        <strain evidence="4">CGMCC 1.12769</strain>
    </source>
</reference>
<organism evidence="3 4">
    <name type="scientific">Paenibacillus segetis</name>
    <dbReference type="NCBI Taxonomy" id="1325360"/>
    <lineage>
        <taxon>Bacteria</taxon>
        <taxon>Bacillati</taxon>
        <taxon>Bacillota</taxon>
        <taxon>Bacilli</taxon>
        <taxon>Bacillales</taxon>
        <taxon>Paenibacillaceae</taxon>
        <taxon>Paenibacillus</taxon>
    </lineage>
</organism>
<dbReference type="SUPFAM" id="SSF51735">
    <property type="entry name" value="NAD(P)-binding Rossmann-fold domains"/>
    <property type="match status" value="1"/>
</dbReference>
<comment type="caution">
    <text evidence="3">The sequence shown here is derived from an EMBL/GenBank/DDBJ whole genome shotgun (WGS) entry which is preliminary data.</text>
</comment>
<protein>
    <submittedName>
        <fullName evidence="3">Dehydrogenase</fullName>
    </submittedName>
</protein>
<dbReference type="EMBL" id="BMFT01000001">
    <property type="protein sequence ID" value="GGH19288.1"/>
    <property type="molecule type" value="Genomic_DNA"/>
</dbReference>
<evidence type="ECO:0000313" key="3">
    <source>
        <dbReference type="EMBL" id="GGH19288.1"/>
    </source>
</evidence>
<dbReference type="InterPro" id="IPR048477">
    <property type="entry name" value="YceM-like_C"/>
</dbReference>
<gene>
    <name evidence="3" type="ORF">GCM10008013_15860</name>
</gene>
<evidence type="ECO:0000259" key="2">
    <source>
        <dbReference type="Pfam" id="PF21378"/>
    </source>
</evidence>
<dbReference type="PANTHER" id="PTHR43708:SF4">
    <property type="entry name" value="OXIDOREDUCTASE YCEM-RELATED"/>
    <property type="match status" value="1"/>
</dbReference>
<dbReference type="InterPro" id="IPR051317">
    <property type="entry name" value="Gfo/Idh/MocA_oxidoreduct"/>
</dbReference>
<dbReference type="Gene3D" id="3.40.50.720">
    <property type="entry name" value="NAD(P)-binding Rossmann-like Domain"/>
    <property type="match status" value="1"/>
</dbReference>
<feature type="domain" description="Gfo/Idh/MocA-like oxidoreductase N-terminal" evidence="1">
    <location>
        <begin position="1"/>
        <end position="119"/>
    </location>
</feature>
<name>A0ABQ1YB38_9BACL</name>
<proteinExistence type="predicted"/>
<dbReference type="PANTHER" id="PTHR43708">
    <property type="entry name" value="CONSERVED EXPRESSED OXIDOREDUCTASE (EUROFUNG)"/>
    <property type="match status" value="1"/>
</dbReference>
<feature type="domain" description="YceM-like C-terminal" evidence="2">
    <location>
        <begin position="125"/>
        <end position="235"/>
    </location>
</feature>